<feature type="domain" description="Nucleoside transporter/FeoB GTPase Gate" evidence="2">
    <location>
        <begin position="3"/>
        <end position="103"/>
    </location>
</feature>
<accession>A0A4R3M735</accession>
<dbReference type="Proteomes" id="UP000295525">
    <property type="component" value="Unassembled WGS sequence"/>
</dbReference>
<evidence type="ECO:0000313" key="4">
    <source>
        <dbReference type="Proteomes" id="UP000295525"/>
    </source>
</evidence>
<feature type="transmembrane region" description="Helical" evidence="1">
    <location>
        <begin position="156"/>
        <end position="181"/>
    </location>
</feature>
<feature type="transmembrane region" description="Helical" evidence="1">
    <location>
        <begin position="78"/>
        <end position="98"/>
    </location>
</feature>
<dbReference type="EMBL" id="SMAJ01000004">
    <property type="protein sequence ID" value="TCT08892.1"/>
    <property type="molecule type" value="Genomic_DNA"/>
</dbReference>
<organism evidence="3 4">
    <name type="scientific">Paralcaligenes ureilyticus</name>
    <dbReference type="NCBI Taxonomy" id="627131"/>
    <lineage>
        <taxon>Bacteria</taxon>
        <taxon>Pseudomonadati</taxon>
        <taxon>Pseudomonadota</taxon>
        <taxon>Betaproteobacteria</taxon>
        <taxon>Burkholderiales</taxon>
        <taxon>Alcaligenaceae</taxon>
        <taxon>Paralcaligenes</taxon>
    </lineage>
</organism>
<evidence type="ECO:0000259" key="2">
    <source>
        <dbReference type="Pfam" id="PF07670"/>
    </source>
</evidence>
<keyword evidence="1" id="KW-0472">Membrane</keyword>
<evidence type="ECO:0000313" key="3">
    <source>
        <dbReference type="EMBL" id="TCT08892.1"/>
    </source>
</evidence>
<gene>
    <name evidence="3" type="ORF">EDC26_10450</name>
</gene>
<dbReference type="Pfam" id="PF07670">
    <property type="entry name" value="Gate"/>
    <property type="match status" value="1"/>
</dbReference>
<keyword evidence="1" id="KW-0812">Transmembrane</keyword>
<evidence type="ECO:0000256" key="1">
    <source>
        <dbReference type="SAM" id="Phobius"/>
    </source>
</evidence>
<feature type="transmembrane region" description="Helical" evidence="1">
    <location>
        <begin position="46"/>
        <end position="66"/>
    </location>
</feature>
<feature type="transmembrane region" description="Helical" evidence="1">
    <location>
        <begin position="104"/>
        <end position="126"/>
    </location>
</feature>
<proteinExistence type="predicted"/>
<dbReference type="AlphaFoldDB" id="A0A4R3M735"/>
<dbReference type="InterPro" id="IPR011642">
    <property type="entry name" value="Gate_dom"/>
</dbReference>
<feature type="transmembrane region" description="Helical" evidence="1">
    <location>
        <begin position="242"/>
        <end position="264"/>
    </location>
</feature>
<sequence>MFWAVAKVMLPVMLGVEIAERWGLIQAAGRVIAPGMALLNLPPEAGLVWISSVFVGTYGGIATLVAVSSSIHLSLGQLNALCVMLLIAHSIPVEQAIVRAAGASFSATAALRLSVALLYGAAVAWLSRLTGLMTEPVSLTWLQGSGSVRDAATGSYWAWVQSTATTMLMLLAIIFVLALLLDTLERLRITPRITALLSPLLRLSGLDSRVTPVTTVGVLLGLTYGGALIIEAAKKHRLDARARFLALAWLSLSHGLIEDTIVVLALGANVWIVLVGRLAITMLIVALLAKFTYRDLIPRFAP</sequence>
<feature type="transmembrane region" description="Helical" evidence="1">
    <location>
        <begin position="270"/>
        <end position="289"/>
    </location>
</feature>
<keyword evidence="1" id="KW-1133">Transmembrane helix</keyword>
<reference evidence="3 4" key="1">
    <citation type="submission" date="2019-03" db="EMBL/GenBank/DDBJ databases">
        <title>Genomic Encyclopedia of Type Strains, Phase IV (KMG-IV): sequencing the most valuable type-strain genomes for metagenomic binning, comparative biology and taxonomic classification.</title>
        <authorList>
            <person name="Goeker M."/>
        </authorList>
    </citation>
    <scope>NUCLEOTIDE SEQUENCE [LARGE SCALE GENOMIC DNA]</scope>
    <source>
        <strain evidence="3 4">DSM 24591</strain>
    </source>
</reference>
<protein>
    <recommendedName>
        <fullName evidence="2">Nucleoside transporter/FeoB GTPase Gate domain-containing protein</fullName>
    </recommendedName>
</protein>
<name>A0A4R3M735_9BURK</name>
<feature type="transmembrane region" description="Helical" evidence="1">
    <location>
        <begin position="210"/>
        <end position="230"/>
    </location>
</feature>
<keyword evidence="4" id="KW-1185">Reference proteome</keyword>
<comment type="caution">
    <text evidence="3">The sequence shown here is derived from an EMBL/GenBank/DDBJ whole genome shotgun (WGS) entry which is preliminary data.</text>
</comment>